<sequence length="87" mass="10095">MNFEIYNDSIAERKILTINFATVLTTSGSIEGTECRQRVLSDSRLSTRIYKSTSKIEVVYVRTPWLKHVWNQGHTIGQKTELYELQT</sequence>
<evidence type="ECO:0000313" key="2">
    <source>
        <dbReference type="WBParaSite" id="PgR003_g154_t01"/>
    </source>
</evidence>
<dbReference type="AlphaFoldDB" id="A0A915A9C6"/>
<evidence type="ECO:0000313" key="3">
    <source>
        <dbReference type="WBParaSite" id="PgR003_g154_t03"/>
    </source>
</evidence>
<evidence type="ECO:0000313" key="1">
    <source>
        <dbReference type="Proteomes" id="UP000887569"/>
    </source>
</evidence>
<dbReference type="WBParaSite" id="PgR003_g154_t03">
    <property type="protein sequence ID" value="PgR003_g154_t03"/>
    <property type="gene ID" value="PgR003_g154"/>
</dbReference>
<keyword evidence="1" id="KW-1185">Reference proteome</keyword>
<accession>A0A915A9C6</accession>
<proteinExistence type="predicted"/>
<reference evidence="2 3" key="1">
    <citation type="submission" date="2022-11" db="UniProtKB">
        <authorList>
            <consortium name="WormBaseParasite"/>
        </authorList>
    </citation>
    <scope>IDENTIFICATION</scope>
</reference>
<dbReference type="Proteomes" id="UP000887569">
    <property type="component" value="Unplaced"/>
</dbReference>
<dbReference type="WBParaSite" id="PgR003_g154_t10">
    <property type="protein sequence ID" value="PgR003_g154_t10"/>
    <property type="gene ID" value="PgR003_g154"/>
</dbReference>
<name>A0A915A9C6_PARUN</name>
<dbReference type="WBParaSite" id="PgR003_g154_t01">
    <property type="protein sequence ID" value="PgR003_g154_t01"/>
    <property type="gene ID" value="PgR003_g154"/>
</dbReference>
<protein>
    <submittedName>
        <fullName evidence="2 3">Uncharacterized protein</fullName>
    </submittedName>
</protein>
<dbReference type="WBParaSite" id="PgR003_g154_t08">
    <property type="protein sequence ID" value="PgR003_g154_t08"/>
    <property type="gene ID" value="PgR003_g154"/>
</dbReference>
<organism evidence="1 3">
    <name type="scientific">Parascaris univalens</name>
    <name type="common">Nematode worm</name>
    <dbReference type="NCBI Taxonomy" id="6257"/>
    <lineage>
        <taxon>Eukaryota</taxon>
        <taxon>Metazoa</taxon>
        <taxon>Ecdysozoa</taxon>
        <taxon>Nematoda</taxon>
        <taxon>Chromadorea</taxon>
        <taxon>Rhabditida</taxon>
        <taxon>Spirurina</taxon>
        <taxon>Ascaridomorpha</taxon>
        <taxon>Ascaridoidea</taxon>
        <taxon>Ascarididae</taxon>
        <taxon>Parascaris</taxon>
    </lineage>
</organism>